<dbReference type="CDD" id="cd13963">
    <property type="entry name" value="PT_UbiA_2"/>
    <property type="match status" value="1"/>
</dbReference>
<feature type="transmembrane region" description="Helical" evidence="6">
    <location>
        <begin position="223"/>
        <end position="242"/>
    </location>
</feature>
<evidence type="ECO:0000256" key="6">
    <source>
        <dbReference type="SAM" id="Phobius"/>
    </source>
</evidence>
<gene>
    <name evidence="7" type="ORF">HZ995_00335</name>
</gene>
<keyword evidence="2" id="KW-1003">Cell membrane</keyword>
<feature type="transmembrane region" description="Helical" evidence="6">
    <location>
        <begin position="262"/>
        <end position="285"/>
    </location>
</feature>
<dbReference type="InterPro" id="IPR039653">
    <property type="entry name" value="Prenyltransferase"/>
</dbReference>
<sequence length="485" mass="53447">MYNRQIKEQLPLYVDLDGTLIKSDVAQELIVQLIARPDLWRAGRRAMAQGRAALKRFLSENLSFDAAALPYTEAVLDYIKAEKEKGRRVVLATAADQLVADQVAEHLGCFDGIIASSADHNLKGGAKLDAIRADADGDFEYLGNDTPDLVIWKDAARVGIVNAPSRVKARALKDAEASLVVEDRPSVARGIIKAMRPHQWAKNVLVLLPLFFSHSYLNPGMLGAALLAMAVFSMCASAIYIINDLLDIEADRKHERKRNRPFAAGILSPKHGLLASGGLLATAFAVSLWQFNPMVTALFALYILTTTLYSTWFKHKAAIDIVVLTCLYALRIFVGGVVIGVIVSPSLLNFSLFFFASLALMKRFTEIQKLEKNKTKDKVRGYYLLDNQTILPMGITAGGLSVLTLTQYFGTEFVATTYGAPELLWLTAPLVLFWIFRAWLLAMRAQIDDDPVVFALRDKVSRIAILMSVGLVIAAKFLTIEGLLV</sequence>
<accession>A0A975EPW8</accession>
<proteinExistence type="predicted"/>
<dbReference type="Gene3D" id="1.10.357.140">
    <property type="entry name" value="UbiA prenyltransferase"/>
    <property type="match status" value="1"/>
</dbReference>
<dbReference type="Proteomes" id="UP000665026">
    <property type="component" value="Chromosome"/>
</dbReference>
<dbReference type="InterPro" id="IPR023214">
    <property type="entry name" value="HAD_sf"/>
</dbReference>
<keyword evidence="4 6" id="KW-1133">Transmembrane helix</keyword>
<feature type="transmembrane region" description="Helical" evidence="6">
    <location>
        <begin position="382"/>
        <end position="403"/>
    </location>
</feature>
<evidence type="ECO:0000256" key="4">
    <source>
        <dbReference type="ARBA" id="ARBA00022989"/>
    </source>
</evidence>
<dbReference type="InterPro" id="IPR000537">
    <property type="entry name" value="UbiA_prenyltransferase"/>
</dbReference>
<dbReference type="GO" id="GO:0016765">
    <property type="term" value="F:transferase activity, transferring alkyl or aryl (other than methyl) groups"/>
    <property type="evidence" value="ECO:0007669"/>
    <property type="project" value="InterPro"/>
</dbReference>
<dbReference type="GO" id="GO:0005886">
    <property type="term" value="C:plasma membrane"/>
    <property type="evidence" value="ECO:0007669"/>
    <property type="project" value="TreeGrafter"/>
</dbReference>
<evidence type="ECO:0000256" key="1">
    <source>
        <dbReference type="ARBA" id="ARBA00004141"/>
    </source>
</evidence>
<reference evidence="7" key="1">
    <citation type="submission" date="2020-07" db="EMBL/GenBank/DDBJ databases">
        <title>Genome sequences of bacteria associated with the marine, planktonic diatom Thalassiosira profunda strain ECT2AJA-044.</title>
        <authorList>
            <person name="Gargas C.B."/>
            <person name="Roberts W.R."/>
            <person name="Alverson A.J."/>
        </authorList>
    </citation>
    <scope>NUCLEOTIDE SEQUENCE</scope>
    <source>
        <strain evidence="7">ECT2AJA-044</strain>
    </source>
</reference>
<feature type="transmembrane region" description="Helical" evidence="6">
    <location>
        <begin position="317"/>
        <end position="334"/>
    </location>
</feature>
<dbReference type="PANTHER" id="PTHR11048:SF5">
    <property type="entry name" value="DECAPRENYL-PHOSPHATE PHOSPHORIBOSYLTRANSFERASE"/>
    <property type="match status" value="1"/>
</dbReference>
<dbReference type="Gene3D" id="3.40.50.1000">
    <property type="entry name" value="HAD superfamily/HAD-like"/>
    <property type="match status" value="1"/>
</dbReference>
<feature type="transmembrane region" description="Helical" evidence="6">
    <location>
        <begin position="463"/>
        <end position="484"/>
    </location>
</feature>
<dbReference type="RefSeq" id="WP_209356718.1">
    <property type="nucleotide sequence ID" value="NZ_CP060010.1"/>
</dbReference>
<evidence type="ECO:0000313" key="8">
    <source>
        <dbReference type="Proteomes" id="UP000665026"/>
    </source>
</evidence>
<dbReference type="SUPFAM" id="SSF56784">
    <property type="entry name" value="HAD-like"/>
    <property type="match status" value="1"/>
</dbReference>
<name>A0A975EPW8_9RHOB</name>
<dbReference type="PANTHER" id="PTHR11048">
    <property type="entry name" value="PRENYLTRANSFERASES"/>
    <property type="match status" value="1"/>
</dbReference>
<keyword evidence="3 6" id="KW-0812">Transmembrane</keyword>
<dbReference type="AlphaFoldDB" id="A0A975EPW8"/>
<evidence type="ECO:0000256" key="2">
    <source>
        <dbReference type="ARBA" id="ARBA00022475"/>
    </source>
</evidence>
<feature type="transmembrane region" description="Helical" evidence="6">
    <location>
        <begin position="291"/>
        <end position="310"/>
    </location>
</feature>
<dbReference type="Pfam" id="PF01040">
    <property type="entry name" value="UbiA"/>
    <property type="match status" value="1"/>
</dbReference>
<protein>
    <submittedName>
        <fullName evidence="7">UbiA family prenyltransferase</fullName>
    </submittedName>
</protein>
<dbReference type="GO" id="GO:0009247">
    <property type="term" value="P:glycolipid biosynthetic process"/>
    <property type="evidence" value="ECO:0007669"/>
    <property type="project" value="TreeGrafter"/>
</dbReference>
<dbReference type="InterPro" id="IPR044878">
    <property type="entry name" value="UbiA_sf"/>
</dbReference>
<feature type="transmembrane region" description="Helical" evidence="6">
    <location>
        <begin position="340"/>
        <end position="361"/>
    </location>
</feature>
<dbReference type="NCBIfam" id="NF006088">
    <property type="entry name" value="PRK08238.1"/>
    <property type="match status" value="1"/>
</dbReference>
<dbReference type="InterPro" id="IPR036412">
    <property type="entry name" value="HAD-like_sf"/>
</dbReference>
<dbReference type="KEGG" id="cact:HZ995_00335"/>
<evidence type="ECO:0000313" key="7">
    <source>
        <dbReference type="EMBL" id="QTN36014.1"/>
    </source>
</evidence>
<organism evidence="7 8">
    <name type="scientific">Cognatishimia activa</name>
    <dbReference type="NCBI Taxonomy" id="1715691"/>
    <lineage>
        <taxon>Bacteria</taxon>
        <taxon>Pseudomonadati</taxon>
        <taxon>Pseudomonadota</taxon>
        <taxon>Alphaproteobacteria</taxon>
        <taxon>Rhodobacterales</taxon>
        <taxon>Paracoccaceae</taxon>
        <taxon>Cognatishimia</taxon>
    </lineage>
</organism>
<comment type="subcellular location">
    <subcellularLocation>
        <location evidence="1">Membrane</location>
        <topology evidence="1">Multi-pass membrane protein</topology>
    </subcellularLocation>
</comment>
<dbReference type="EMBL" id="CP060010">
    <property type="protein sequence ID" value="QTN36014.1"/>
    <property type="molecule type" value="Genomic_DNA"/>
</dbReference>
<evidence type="ECO:0000256" key="5">
    <source>
        <dbReference type="ARBA" id="ARBA00023136"/>
    </source>
</evidence>
<evidence type="ECO:0000256" key="3">
    <source>
        <dbReference type="ARBA" id="ARBA00022692"/>
    </source>
</evidence>
<keyword evidence="5 6" id="KW-0472">Membrane</keyword>
<dbReference type="Pfam" id="PF12710">
    <property type="entry name" value="HAD"/>
    <property type="match status" value="1"/>
</dbReference>
<feature type="transmembrane region" description="Helical" evidence="6">
    <location>
        <begin position="423"/>
        <end position="442"/>
    </location>
</feature>